<dbReference type="KEGG" id="dqu:106748498"/>
<sequence>MADLLKTWLQAQLGVIMDLTPEIFGRHTRDGTLIAQILHNYDVISSNQLSMIVRTYDPALSRVNLKILQIWLKLINVTLSDQCIEKISKVKGAAALELFYKVYFSLEGKDRLDFIVLQKERKKLASASSKFRITKIREESPIYQPPEHPLSKPLIEATDTILWYRDKFWSILQACKNERRRFEDEMKYFTIPVEYFPNDVENEAKEESERLDEFALKYPACKTQKKKLVECCPQKKYFDVTSVEDPAIATKYVDFLKKRSKRAAKFHDSKLKTQTTMIVDAWEKLLKQQDKSFDEALGLRVLNQSQYEKQIMRKLCEVRDMRNRVVENLKIVDTMLLKIQENEQRLQERREQEAAAAEARDVEMEVRRMRELHQRIHEEKVRRFREMQRGICLEVVRDLADVAVKIAEYRQADDDGVPRSIWSDCRTLFLKNQPIFEFAEYSDFLEVADAEGVEEEDTRKKAEDEETRSHEIMIKDGNDPKNGETKDTRRTDNGKEEKVVDKQKLELLQLELDRQRVLADADFENYRDLASPWDEFVPTRKEGQEEDEAEEVSRLGCVVLGYVAHRLLRMLHKLPTEITTPSMPKVKVAAIVLGVTSTALLDELRELLKKCDVHLLQMEDAIDHCLEKYKREMADVEYIDLDIVSARDVRRSDGKTNGPKNRRVKLPEQATVKNTVVTQRQNVEEKQTQTPRQIPYDDLHPTLSNAAYIGKWTYEFLTLGQSISNELNTKILMEYLKGIESVEGWALINYPNTYKQMAMLEEALTGYRMPPDRNNVLDLASIEDIEDIDPQSPRIVFDSDEVDTYAMCRQSRLLPDPISKEKDRPSSFVTVYIKAMPKPKTLSNQDICCIPLPDDATSMDEYYADQNIAHGFYYNILDLSSMKQLAKLITGERLTGRESPLDLLDEVPQEQEPPTDPEAAIIKRWVLKSKWEKLQRDQVGNSETVNRDSPAVAETQLARFPVRPGEYGWQWMDFPQSPLLLETLAMLWESMEDGYVENLKEIFSLKRIHTSAIIPYKELVLRNLRNFIDRPDNRQNLLQDFHRAFNEIDKDLREDIDMKCELHCRVVDFRAELWELCDARRHEAENERKRILRNQWVPVETAVLVNVYIEILQTESDRFVDTVQLLQDYYTSMSQKPLQESRFSKILLDRVELDRDFRETSNSETTDEPINDKEKETTTKTKTDSVDAFTRTTHIKHFKTDIESLLTNASRTFDPERNVVYDVIKDTIRQVRSAVDSTSSTIMETLKKEEKAAVLSAESKNKVGKITSASPNSILIKLEKRSRDLVEEWRYAIRFEIDRIRRRLDVLDAAARSDVAFLLDTMRRTFHRLHDRIVERLIPLIT</sequence>
<organism evidence="3 4">
    <name type="scientific">Dinoponera quadriceps</name>
    <name type="common">South American ant</name>
    <dbReference type="NCBI Taxonomy" id="609295"/>
    <lineage>
        <taxon>Eukaryota</taxon>
        <taxon>Metazoa</taxon>
        <taxon>Ecdysozoa</taxon>
        <taxon>Arthropoda</taxon>
        <taxon>Hexapoda</taxon>
        <taxon>Insecta</taxon>
        <taxon>Pterygota</taxon>
        <taxon>Neoptera</taxon>
        <taxon>Endopterygota</taxon>
        <taxon>Hymenoptera</taxon>
        <taxon>Apocrita</taxon>
        <taxon>Aculeata</taxon>
        <taxon>Formicoidea</taxon>
        <taxon>Formicidae</taxon>
        <taxon>Ponerinae</taxon>
        <taxon>Ponerini</taxon>
        <taxon>Dinoponera</taxon>
    </lineage>
</organism>
<dbReference type="InterPro" id="IPR027417">
    <property type="entry name" value="P-loop_NTPase"/>
</dbReference>
<dbReference type="RefSeq" id="XP_014482571.1">
    <property type="nucleotide sequence ID" value="XM_014627085.1"/>
</dbReference>
<dbReference type="InterPro" id="IPR052634">
    <property type="entry name" value="Sperm_flagellar-bone_growth"/>
</dbReference>
<evidence type="ECO:0000259" key="2">
    <source>
        <dbReference type="Pfam" id="PF22946"/>
    </source>
</evidence>
<evidence type="ECO:0000256" key="1">
    <source>
        <dbReference type="SAM" id="MobiDB-lite"/>
    </source>
</evidence>
<dbReference type="PANTHER" id="PTHR14919">
    <property type="entry name" value="KPL2-RELATED"/>
    <property type="match status" value="1"/>
</dbReference>
<feature type="compositionally biased region" description="Basic and acidic residues" evidence="1">
    <location>
        <begin position="457"/>
        <end position="497"/>
    </location>
</feature>
<feature type="compositionally biased region" description="Basic and acidic residues" evidence="1">
    <location>
        <begin position="1170"/>
        <end position="1182"/>
    </location>
</feature>
<keyword evidence="3" id="KW-1185">Reference proteome</keyword>
<dbReference type="Gene3D" id="3.40.50.300">
    <property type="entry name" value="P-loop containing nucleotide triphosphate hydrolases"/>
    <property type="match status" value="1"/>
</dbReference>
<dbReference type="PANTHER" id="PTHR14919:SF0">
    <property type="entry name" value="SPERM FLAGELLAR PROTEIN 2"/>
    <property type="match status" value="1"/>
</dbReference>
<evidence type="ECO:0000313" key="4">
    <source>
        <dbReference type="RefSeq" id="XP_014482571.1"/>
    </source>
</evidence>
<evidence type="ECO:0000313" key="3">
    <source>
        <dbReference type="Proteomes" id="UP000515204"/>
    </source>
</evidence>
<accession>A0A6P3XVL3</accession>
<dbReference type="OrthoDB" id="62528at2759"/>
<dbReference type="Proteomes" id="UP000515204">
    <property type="component" value="Unplaced"/>
</dbReference>
<protein>
    <submittedName>
        <fullName evidence="4">Sperm flagellar protein 2-like</fullName>
    </submittedName>
</protein>
<dbReference type="GeneID" id="106748498"/>
<proteinExistence type="predicted"/>
<feature type="region of interest" description="Disordered" evidence="1">
    <location>
        <begin position="1158"/>
        <end position="1182"/>
    </location>
</feature>
<feature type="region of interest" description="Disordered" evidence="1">
    <location>
        <begin position="452"/>
        <end position="497"/>
    </location>
</feature>
<dbReference type="Pfam" id="PF22946">
    <property type="entry name" value="SPEF2_D5"/>
    <property type="match status" value="1"/>
</dbReference>
<dbReference type="InterPro" id="IPR054517">
    <property type="entry name" value="SPEF2_D5"/>
</dbReference>
<name>A0A6P3XVL3_DINQU</name>
<feature type="domain" description="CPC1/SPEF2" evidence="2">
    <location>
        <begin position="301"/>
        <end position="434"/>
    </location>
</feature>
<reference evidence="4" key="1">
    <citation type="submission" date="2025-08" db="UniProtKB">
        <authorList>
            <consortium name="RefSeq"/>
        </authorList>
    </citation>
    <scope>IDENTIFICATION</scope>
</reference>
<gene>
    <name evidence="4" type="primary">LOC106748498</name>
</gene>